<keyword evidence="3" id="KW-1185">Reference proteome</keyword>
<sequence length="204" mass="22239">MTAYNCPNCGARINELAKIARMAACDSCDTALLIEDEVVRATGQKGVMHEATSLFDIGDTVKAGDSSVLLRGKARFSYGRGFWDEFWGLDAVGKPVWISLDEGDVAVQRELVDASLSRAVQNADIGDAITLGRREFVISEIETAECVALRGAFDHELKVGESYEFINALGKNGALLSYEYWIGGAQLYLGQWFSPFDIEVEAAP</sequence>
<proteinExistence type="predicted"/>
<protein>
    <submittedName>
        <fullName evidence="2">DUF4178 domain-containing protein</fullName>
    </submittedName>
</protein>
<evidence type="ECO:0000313" key="2">
    <source>
        <dbReference type="EMBL" id="WCR05087.1"/>
    </source>
</evidence>
<reference evidence="2 3" key="1">
    <citation type="submission" date="2021-01" db="EMBL/GenBank/DDBJ databases">
        <title>Biogeographic distribution of Paracoccus.</title>
        <authorList>
            <person name="Hollensteiner J."/>
            <person name="Leineberger J."/>
            <person name="Brinkhoff T."/>
            <person name="Daniel R."/>
        </authorList>
    </citation>
    <scope>NUCLEOTIDE SEQUENCE [LARGE SCALE GENOMIC DNA]</scope>
    <source>
        <strain evidence="2 3">DSM 18447</strain>
    </source>
</reference>
<feature type="domain" description="DUF4178" evidence="1">
    <location>
        <begin position="57"/>
        <end position="195"/>
    </location>
</feature>
<dbReference type="Proteomes" id="UP001215549">
    <property type="component" value="Chromosome"/>
</dbReference>
<dbReference type="EMBL" id="CP067140">
    <property type="protein sequence ID" value="WCR05087.1"/>
    <property type="molecule type" value="Genomic_DNA"/>
</dbReference>
<dbReference type="Pfam" id="PF13785">
    <property type="entry name" value="DUF4178"/>
    <property type="match status" value="1"/>
</dbReference>
<gene>
    <name evidence="2" type="ORF">JHX88_00260</name>
</gene>
<evidence type="ECO:0000313" key="3">
    <source>
        <dbReference type="Proteomes" id="UP001215549"/>
    </source>
</evidence>
<evidence type="ECO:0000259" key="1">
    <source>
        <dbReference type="Pfam" id="PF13785"/>
    </source>
</evidence>
<accession>A0ABY7SDF8</accession>
<name>A0ABY7SDF8_9RHOB</name>
<dbReference type="InterPro" id="IPR025235">
    <property type="entry name" value="DUF4178"/>
</dbReference>
<organism evidence="2 3">
    <name type="scientific">Paracoccus saliphilus</name>
    <dbReference type="NCBI Taxonomy" id="405559"/>
    <lineage>
        <taxon>Bacteria</taxon>
        <taxon>Pseudomonadati</taxon>
        <taxon>Pseudomonadota</taxon>
        <taxon>Alphaproteobacteria</taxon>
        <taxon>Rhodobacterales</taxon>
        <taxon>Paracoccaceae</taxon>
        <taxon>Paracoccus</taxon>
    </lineage>
</organism>